<keyword evidence="1" id="KW-1133">Transmembrane helix</keyword>
<organism evidence="2 3">
    <name type="scientific">Acinetobacter terrae</name>
    <dbReference type="NCBI Taxonomy" id="2731247"/>
    <lineage>
        <taxon>Bacteria</taxon>
        <taxon>Pseudomonadati</taxon>
        <taxon>Pseudomonadota</taxon>
        <taxon>Gammaproteobacteria</taxon>
        <taxon>Moraxellales</taxon>
        <taxon>Moraxellaceae</taxon>
        <taxon>Acinetobacter</taxon>
        <taxon>Acinetobacter Taxon 24</taxon>
    </lineage>
</organism>
<accession>A0A7Y2WCW9</accession>
<dbReference type="Proteomes" id="UP000569202">
    <property type="component" value="Unassembled WGS sequence"/>
</dbReference>
<dbReference type="Pfam" id="PF05309">
    <property type="entry name" value="TraE"/>
    <property type="match status" value="1"/>
</dbReference>
<dbReference type="EMBL" id="JABERL010000068">
    <property type="protein sequence ID" value="NNH79203.1"/>
    <property type="molecule type" value="Genomic_DNA"/>
</dbReference>
<proteinExistence type="predicted"/>
<evidence type="ECO:0000313" key="3">
    <source>
        <dbReference type="Proteomes" id="UP000569202"/>
    </source>
</evidence>
<keyword evidence="1" id="KW-0812">Transmembrane</keyword>
<evidence type="ECO:0000313" key="2">
    <source>
        <dbReference type="EMBL" id="NNH79203.1"/>
    </source>
</evidence>
<protein>
    <recommendedName>
        <fullName evidence="4">Type IV conjugative transfer system protein TraE</fullName>
    </recommendedName>
</protein>
<feature type="transmembrane region" description="Helical" evidence="1">
    <location>
        <begin position="12"/>
        <end position="33"/>
    </location>
</feature>
<reference evidence="2 3" key="1">
    <citation type="submission" date="2020-04" db="EMBL/GenBank/DDBJ databases">
        <title>Acinetobacter Taxon 24.</title>
        <authorList>
            <person name="Nemec A."/>
            <person name="Radolfova-Krizova L."/>
            <person name="Higgins P.G."/>
            <person name="Spanelova P."/>
        </authorList>
    </citation>
    <scope>NUCLEOTIDE SEQUENCE [LARGE SCALE GENOMIC DNA]</scope>
    <source>
        <strain evidence="2 3">ANC 5380</strain>
    </source>
</reference>
<keyword evidence="1" id="KW-0472">Membrane</keyword>
<dbReference type="InterPro" id="IPR007973">
    <property type="entry name" value="Pilus_assembly_TraE"/>
</dbReference>
<comment type="caution">
    <text evidence="2">The sequence shown here is derived from an EMBL/GenBank/DDBJ whole genome shotgun (WGS) entry which is preliminary data.</text>
</comment>
<name>A0A7Y2WCW9_9GAMM</name>
<gene>
    <name evidence="2" type="ORF">HLH17_16420</name>
</gene>
<evidence type="ECO:0000256" key="1">
    <source>
        <dbReference type="SAM" id="Phobius"/>
    </source>
</evidence>
<dbReference type="AlphaFoldDB" id="A0A7Y2WCW9"/>
<sequence>MRFSLFNGNWELSHKVAIVATGTSMILAVTVLVQSYGLANKRERIVITPPTIDQAYQVQWDSANTEYYQSFAVIISGVIGHTNNQNIENSIKTLNQFLSPSLQRQMAESLRALVLNLPKQNFTSWFTPKEVSYERKTGKIFVSGFLNSSLTGSQIQSQPVVYEYVIKMQSGKPVVTHFDSYAGSKPKTLSTIRKDQAIEAEAKANQ</sequence>
<evidence type="ECO:0008006" key="4">
    <source>
        <dbReference type="Google" id="ProtNLM"/>
    </source>
</evidence>
<dbReference type="RefSeq" id="WP_171541261.1">
    <property type="nucleotide sequence ID" value="NZ_JABERL010000068.1"/>
</dbReference>